<dbReference type="Proteomes" id="UP000026962">
    <property type="component" value="Chromosome 2"/>
</dbReference>
<reference evidence="1" key="1">
    <citation type="submission" date="2015-04" db="UniProtKB">
        <authorList>
            <consortium name="EnsemblPlants"/>
        </authorList>
    </citation>
    <scope>IDENTIFICATION</scope>
</reference>
<dbReference type="HOGENOM" id="CLU_1743500_0_0_1"/>
<accession>A0A0E0K6I8</accession>
<dbReference type="AlphaFoldDB" id="A0A0E0K6I8"/>
<organism evidence="1">
    <name type="scientific">Oryza punctata</name>
    <name type="common">Red rice</name>
    <dbReference type="NCBI Taxonomy" id="4537"/>
    <lineage>
        <taxon>Eukaryota</taxon>
        <taxon>Viridiplantae</taxon>
        <taxon>Streptophyta</taxon>
        <taxon>Embryophyta</taxon>
        <taxon>Tracheophyta</taxon>
        <taxon>Spermatophyta</taxon>
        <taxon>Magnoliopsida</taxon>
        <taxon>Liliopsida</taxon>
        <taxon>Poales</taxon>
        <taxon>Poaceae</taxon>
        <taxon>BOP clade</taxon>
        <taxon>Oryzoideae</taxon>
        <taxon>Oryzeae</taxon>
        <taxon>Oryzinae</taxon>
        <taxon>Oryza</taxon>
    </lineage>
</organism>
<proteinExistence type="predicted"/>
<dbReference type="EnsemblPlants" id="OPUNC02G33640.2">
    <property type="protein sequence ID" value="OPUNC02G33640.2"/>
    <property type="gene ID" value="OPUNC02G33640"/>
</dbReference>
<protein>
    <submittedName>
        <fullName evidence="1">Uncharacterized protein</fullName>
    </submittedName>
</protein>
<evidence type="ECO:0000313" key="2">
    <source>
        <dbReference type="Proteomes" id="UP000026962"/>
    </source>
</evidence>
<sequence length="150" mass="17241">MGILGSDKFTATVNQNFEQVGERVIEMLDQVTPFAKEMFSFMENSKNSTPVWPEAEDLPERRSLCLLLFADRSFRLTVRSPAIHQNEIWRERRPSKHYFLEEIVSVLGVKHGTSGLKPRTPFYCTIKCISLAIHQTSQRTLELLARTAAR</sequence>
<name>A0A0E0K6I8_ORYPU</name>
<reference evidence="1" key="2">
    <citation type="submission" date="2018-05" db="EMBL/GenBank/DDBJ databases">
        <title>OpunRS2 (Oryza punctata Reference Sequence Version 2).</title>
        <authorList>
            <person name="Zhang J."/>
            <person name="Kudrna D."/>
            <person name="Lee S."/>
            <person name="Talag J."/>
            <person name="Welchert J."/>
            <person name="Wing R.A."/>
        </authorList>
    </citation>
    <scope>NUCLEOTIDE SEQUENCE [LARGE SCALE GENOMIC DNA]</scope>
</reference>
<evidence type="ECO:0000313" key="1">
    <source>
        <dbReference type="EnsemblPlants" id="OPUNC02G33640.2"/>
    </source>
</evidence>
<keyword evidence="2" id="KW-1185">Reference proteome</keyword>
<dbReference type="Gramene" id="OPUNC02G33640.2">
    <property type="protein sequence ID" value="OPUNC02G33640.2"/>
    <property type="gene ID" value="OPUNC02G33640"/>
</dbReference>